<dbReference type="InterPro" id="IPR000719">
    <property type="entry name" value="Prot_kinase_dom"/>
</dbReference>
<keyword evidence="6" id="KW-0418">Kinase</keyword>
<reference evidence="6" key="1">
    <citation type="journal article" date="2020" name="Stud. Mycol.">
        <title>101 Dothideomycetes genomes: a test case for predicting lifestyles and emergence of pathogens.</title>
        <authorList>
            <person name="Haridas S."/>
            <person name="Albert R."/>
            <person name="Binder M."/>
            <person name="Bloem J."/>
            <person name="Labutti K."/>
            <person name="Salamov A."/>
            <person name="Andreopoulos B."/>
            <person name="Baker S."/>
            <person name="Barry K."/>
            <person name="Bills G."/>
            <person name="Bluhm B."/>
            <person name="Cannon C."/>
            <person name="Castanera R."/>
            <person name="Culley D."/>
            <person name="Daum C."/>
            <person name="Ezra D."/>
            <person name="Gonzalez J."/>
            <person name="Henrissat B."/>
            <person name="Kuo A."/>
            <person name="Liang C."/>
            <person name="Lipzen A."/>
            <person name="Lutzoni F."/>
            <person name="Magnuson J."/>
            <person name="Mondo S."/>
            <person name="Nolan M."/>
            <person name="Ohm R."/>
            <person name="Pangilinan J."/>
            <person name="Park H.-J."/>
            <person name="Ramirez L."/>
            <person name="Alfaro M."/>
            <person name="Sun H."/>
            <person name="Tritt A."/>
            <person name="Yoshinaga Y."/>
            <person name="Zwiers L.-H."/>
            <person name="Turgeon B."/>
            <person name="Goodwin S."/>
            <person name="Spatafora J."/>
            <person name="Crous P."/>
            <person name="Grigoriev I."/>
        </authorList>
    </citation>
    <scope>NUCLEOTIDE SEQUENCE</scope>
    <source>
        <strain evidence="6">CBS 125425</strain>
    </source>
</reference>
<proteinExistence type="inferred from homology"/>
<gene>
    <name evidence="6" type="ORF">EJ04DRAFT_451360</name>
</gene>
<protein>
    <submittedName>
        <fullName evidence="6">Kinase-like protein</fullName>
    </submittedName>
</protein>
<dbReference type="AlphaFoldDB" id="A0A9P4QM96"/>
<dbReference type="PROSITE" id="PS50011">
    <property type="entry name" value="PROTEIN_KINASE_DOM"/>
    <property type="match status" value="1"/>
</dbReference>
<keyword evidence="2 3" id="KW-0067">ATP-binding</keyword>
<evidence type="ECO:0000313" key="6">
    <source>
        <dbReference type="EMBL" id="KAF2727421.1"/>
    </source>
</evidence>
<dbReference type="GO" id="GO:0005634">
    <property type="term" value="C:nucleus"/>
    <property type="evidence" value="ECO:0007669"/>
    <property type="project" value="TreeGrafter"/>
</dbReference>
<dbReference type="GO" id="GO:0044773">
    <property type="term" value="P:mitotic DNA damage checkpoint signaling"/>
    <property type="evidence" value="ECO:0007669"/>
    <property type="project" value="TreeGrafter"/>
</dbReference>
<keyword evidence="1 3" id="KW-0547">Nucleotide-binding</keyword>
<keyword evidence="4" id="KW-0723">Serine/threonine-protein kinase</keyword>
<evidence type="ECO:0000256" key="1">
    <source>
        <dbReference type="ARBA" id="ARBA00022741"/>
    </source>
</evidence>
<keyword evidence="6" id="KW-0808">Transferase</keyword>
<dbReference type="PANTHER" id="PTHR44167:SF30">
    <property type="entry name" value="PHOSPHORYLASE KINASE"/>
    <property type="match status" value="1"/>
</dbReference>
<dbReference type="EMBL" id="ML996333">
    <property type="protein sequence ID" value="KAF2727421.1"/>
    <property type="molecule type" value="Genomic_DNA"/>
</dbReference>
<dbReference type="InterPro" id="IPR017441">
    <property type="entry name" value="Protein_kinase_ATP_BS"/>
</dbReference>
<dbReference type="PROSITE" id="PS00107">
    <property type="entry name" value="PROTEIN_KINASE_ATP"/>
    <property type="match status" value="1"/>
</dbReference>
<dbReference type="GO" id="GO:0005524">
    <property type="term" value="F:ATP binding"/>
    <property type="evidence" value="ECO:0007669"/>
    <property type="project" value="UniProtKB-UniRule"/>
</dbReference>
<dbReference type="Gene3D" id="1.10.510.10">
    <property type="entry name" value="Transferase(Phosphotransferase) domain 1"/>
    <property type="match status" value="1"/>
</dbReference>
<comment type="caution">
    <text evidence="6">The sequence shown here is derived from an EMBL/GenBank/DDBJ whole genome shotgun (WGS) entry which is preliminary data.</text>
</comment>
<dbReference type="Pfam" id="PF00069">
    <property type="entry name" value="Pkinase"/>
    <property type="match status" value="1"/>
</dbReference>
<feature type="domain" description="Protein kinase" evidence="5">
    <location>
        <begin position="32"/>
        <end position="286"/>
    </location>
</feature>
<evidence type="ECO:0000256" key="3">
    <source>
        <dbReference type="PROSITE-ProRule" id="PRU10141"/>
    </source>
</evidence>
<dbReference type="Proteomes" id="UP000799444">
    <property type="component" value="Unassembled WGS sequence"/>
</dbReference>
<organism evidence="6 7">
    <name type="scientific">Polyplosphaeria fusca</name>
    <dbReference type="NCBI Taxonomy" id="682080"/>
    <lineage>
        <taxon>Eukaryota</taxon>
        <taxon>Fungi</taxon>
        <taxon>Dikarya</taxon>
        <taxon>Ascomycota</taxon>
        <taxon>Pezizomycotina</taxon>
        <taxon>Dothideomycetes</taxon>
        <taxon>Pleosporomycetidae</taxon>
        <taxon>Pleosporales</taxon>
        <taxon>Tetraplosphaeriaceae</taxon>
        <taxon>Polyplosphaeria</taxon>
    </lineage>
</organism>
<name>A0A9P4QM96_9PLEO</name>
<comment type="similarity">
    <text evidence="4">Belongs to the protein kinase superfamily.</text>
</comment>
<evidence type="ECO:0000256" key="4">
    <source>
        <dbReference type="RuleBase" id="RU000304"/>
    </source>
</evidence>
<dbReference type="SUPFAM" id="SSF56112">
    <property type="entry name" value="Protein kinase-like (PK-like)"/>
    <property type="match status" value="1"/>
</dbReference>
<evidence type="ECO:0000256" key="2">
    <source>
        <dbReference type="ARBA" id="ARBA00022840"/>
    </source>
</evidence>
<sequence>MEIRTLDVAELFTRRFIRAGEDVEIEEAEVPYEMLKILGYGGHGLVEQVQDVTTGTCYARKTFRVDRGPIKDAKKMLYNEVQVIRDLAPHPHVIRVHATYIAGRTLAIVLDPVADGGDLAKYLAYYRDLPETHAGKNEGRRILCRAFGCLAHTLAYIHSDQLSHKPVIRHKDIKPKNILIHQGFPILTDFGISKRCIENVTTTGGRPQAFSAFYCAPEVADYDDRNRSADIFSLGCVFLEMVMALYPDDFEDISLAVIDGPYHTQIESICLSLSNSSIPSLAKVIS</sequence>
<dbReference type="GO" id="GO:0004674">
    <property type="term" value="F:protein serine/threonine kinase activity"/>
    <property type="evidence" value="ECO:0007669"/>
    <property type="project" value="UniProtKB-KW"/>
</dbReference>
<accession>A0A9P4QM96</accession>
<dbReference type="PANTHER" id="PTHR44167">
    <property type="entry name" value="OVARIAN-SPECIFIC SERINE/THREONINE-PROTEIN KINASE LOK-RELATED"/>
    <property type="match status" value="1"/>
</dbReference>
<feature type="non-terminal residue" evidence="6">
    <location>
        <position position="286"/>
    </location>
</feature>
<dbReference type="CDD" id="cd00180">
    <property type="entry name" value="PKc"/>
    <property type="match status" value="1"/>
</dbReference>
<dbReference type="SMART" id="SM00220">
    <property type="entry name" value="S_TKc"/>
    <property type="match status" value="1"/>
</dbReference>
<dbReference type="PROSITE" id="PS00108">
    <property type="entry name" value="PROTEIN_KINASE_ST"/>
    <property type="match status" value="1"/>
</dbReference>
<dbReference type="InterPro" id="IPR008271">
    <property type="entry name" value="Ser/Thr_kinase_AS"/>
</dbReference>
<evidence type="ECO:0000259" key="5">
    <source>
        <dbReference type="PROSITE" id="PS50011"/>
    </source>
</evidence>
<feature type="binding site" evidence="3">
    <location>
        <position position="61"/>
    </location>
    <ligand>
        <name>ATP</name>
        <dbReference type="ChEBI" id="CHEBI:30616"/>
    </ligand>
</feature>
<evidence type="ECO:0000313" key="7">
    <source>
        <dbReference type="Proteomes" id="UP000799444"/>
    </source>
</evidence>
<dbReference type="OrthoDB" id="4062651at2759"/>
<keyword evidence="7" id="KW-1185">Reference proteome</keyword>
<dbReference type="InterPro" id="IPR011009">
    <property type="entry name" value="Kinase-like_dom_sf"/>
</dbReference>